<dbReference type="InterPro" id="IPR013783">
    <property type="entry name" value="Ig-like_fold"/>
</dbReference>
<dbReference type="EMBL" id="JAHEWS010000013">
    <property type="protein sequence ID" value="MBT1588140.1"/>
    <property type="molecule type" value="Genomic_DNA"/>
</dbReference>
<keyword evidence="1" id="KW-0378">Hydrolase</keyword>
<dbReference type="Gene3D" id="2.80.10.50">
    <property type="match status" value="2"/>
</dbReference>
<accession>A0ABS5VHF1</accession>
<keyword evidence="5" id="KW-1185">Reference proteome</keyword>
<name>A0ABS5VHF1_9MICO</name>
<dbReference type="InterPro" id="IPR036116">
    <property type="entry name" value="FN3_sf"/>
</dbReference>
<evidence type="ECO:0000259" key="3">
    <source>
        <dbReference type="PROSITE" id="PS50853"/>
    </source>
</evidence>
<dbReference type="Pfam" id="PF00652">
    <property type="entry name" value="Ricin_B_lectin"/>
    <property type="match status" value="1"/>
</dbReference>
<evidence type="ECO:0000313" key="5">
    <source>
        <dbReference type="Proteomes" id="UP001519641"/>
    </source>
</evidence>
<organism evidence="4 5">
    <name type="scientific">Curtobacterium aurantiacum</name>
    <dbReference type="NCBI Taxonomy" id="3236919"/>
    <lineage>
        <taxon>Bacteria</taxon>
        <taxon>Bacillati</taxon>
        <taxon>Actinomycetota</taxon>
        <taxon>Actinomycetes</taxon>
        <taxon>Micrococcales</taxon>
        <taxon>Microbacteriaceae</taxon>
        <taxon>Curtobacterium</taxon>
    </lineage>
</organism>
<dbReference type="PROSITE" id="PS50853">
    <property type="entry name" value="FN3"/>
    <property type="match status" value="1"/>
</dbReference>
<dbReference type="InterPro" id="IPR000772">
    <property type="entry name" value="Ricin_B_lectin"/>
</dbReference>
<dbReference type="CDD" id="cd00063">
    <property type="entry name" value="FN3"/>
    <property type="match status" value="1"/>
</dbReference>
<dbReference type="RefSeq" id="WP_214544590.1">
    <property type="nucleotide sequence ID" value="NZ_JAHEWS010000013.1"/>
</dbReference>
<dbReference type="PROSITE" id="PS50231">
    <property type="entry name" value="RICIN_B_LECTIN"/>
    <property type="match status" value="1"/>
</dbReference>
<feature type="domain" description="Fibronectin type-III" evidence="3">
    <location>
        <begin position="197"/>
        <end position="290"/>
    </location>
</feature>
<dbReference type="InterPro" id="IPR006311">
    <property type="entry name" value="TAT_signal"/>
</dbReference>
<dbReference type="CDD" id="cd00161">
    <property type="entry name" value="beta-trefoil_Ricin-like"/>
    <property type="match status" value="1"/>
</dbReference>
<dbReference type="Proteomes" id="UP001519641">
    <property type="component" value="Unassembled WGS sequence"/>
</dbReference>
<keyword evidence="2" id="KW-0119">Carbohydrate metabolism</keyword>
<proteinExistence type="predicted"/>
<keyword evidence="1" id="KW-0326">Glycosidase</keyword>
<dbReference type="SMART" id="SM00458">
    <property type="entry name" value="RICIN"/>
    <property type="match status" value="1"/>
</dbReference>
<evidence type="ECO:0000256" key="1">
    <source>
        <dbReference type="ARBA" id="ARBA00023295"/>
    </source>
</evidence>
<reference evidence="4 5" key="1">
    <citation type="submission" date="2021-05" db="EMBL/GenBank/DDBJ databases">
        <title>Whole genome sequence of Curtobacterium flaccumfaciens pv. flaccumfaciens strain CFBP 8819.</title>
        <authorList>
            <person name="Osdaghi E."/>
            <person name="Taghouti G."/>
            <person name="Portier P."/>
            <person name="Fazliarab A."/>
            <person name="Taghavi S.M."/>
            <person name="Briand M."/>
            <person name="Le-Saux M."/>
            <person name="Jacques M.-A."/>
        </authorList>
    </citation>
    <scope>NUCLEOTIDE SEQUENCE [LARGE SCALE GENOMIC DNA]</scope>
    <source>
        <strain evidence="4 5">CFBP 8819</strain>
    </source>
</reference>
<evidence type="ECO:0000256" key="2">
    <source>
        <dbReference type="ARBA" id="ARBA00023326"/>
    </source>
</evidence>
<protein>
    <submittedName>
        <fullName evidence="4">Ricin-type beta-trefoil lectin domain protein</fullName>
    </submittedName>
</protein>
<dbReference type="SUPFAM" id="SSF50370">
    <property type="entry name" value="Ricin B-like lectins"/>
    <property type="match status" value="1"/>
</dbReference>
<dbReference type="SUPFAM" id="SSF49265">
    <property type="entry name" value="Fibronectin type III"/>
    <property type="match status" value="1"/>
</dbReference>
<dbReference type="InterPro" id="IPR003961">
    <property type="entry name" value="FN3_dom"/>
</dbReference>
<keyword evidence="2" id="KW-0624">Polysaccharide degradation</keyword>
<sequence>MTDSTRRRRVLLLGATAAAVVALELVSGGTAWASWTAPAQVVRATATTGSVAVGIRGGEGIATTYSSAALSHGATVTVLNSGSVPATTSLALSATAGSALSGALRVDVWHPTTGNPCSGSPSTAATTGTGTTIAPVVASLDAGGSTSYCVRTSVGQGQRFDLSGGATTLDATVTARQGAWTGTAHARATQTVAATVTPTMPSKAGETDSRIALTWGAPADTVGIGWYAVYRDGVLVGTTPASVRSFTDTGLQVSTYYAYTVRAVASGAAGHVSPPSPGVQHATGWFTSTGRYALQNDATGKCIAAGGTTSGSPLTTTTCSTSATQTWRFTPEDAWLRVSSSSNTSLYWDAPSDRSAVLRPDNDISAQKWTAEPVGAGSGLFRFRNRNDLCLTAAGGYGTTHAMTVADCGTSGLQLFSFRATS</sequence>
<evidence type="ECO:0000313" key="4">
    <source>
        <dbReference type="EMBL" id="MBT1588140.1"/>
    </source>
</evidence>
<dbReference type="InterPro" id="IPR035992">
    <property type="entry name" value="Ricin_B-like_lectins"/>
</dbReference>
<comment type="caution">
    <text evidence="4">The sequence shown here is derived from an EMBL/GenBank/DDBJ whole genome shotgun (WGS) entry which is preliminary data.</text>
</comment>
<dbReference type="Gene3D" id="2.60.40.10">
    <property type="entry name" value="Immunoglobulins"/>
    <property type="match status" value="1"/>
</dbReference>
<gene>
    <name evidence="4" type="ORF">KK097_09985</name>
</gene>
<dbReference type="PROSITE" id="PS51318">
    <property type="entry name" value="TAT"/>
    <property type="match status" value="1"/>
</dbReference>